<dbReference type="RefSeq" id="XP_065675903.1">
    <property type="nucleotide sequence ID" value="XM_065819831.1"/>
</dbReference>
<evidence type="ECO:0000313" key="3">
    <source>
        <dbReference type="RefSeq" id="XP_065675903.1"/>
    </source>
</evidence>
<accession>A0ABM4DMX9</accession>
<dbReference type="PANTHER" id="PTHR36159:SF1">
    <property type="entry name" value="RETROVIRUS-RELATED POL POLYPROTEIN FROM TRANSPOSON 412-LIKE PROTEIN"/>
    <property type="match status" value="1"/>
</dbReference>
<dbReference type="PANTHER" id="PTHR36159">
    <property type="entry name" value="PROTEIN CBG23766"/>
    <property type="match status" value="1"/>
</dbReference>
<protein>
    <submittedName>
        <fullName evidence="3">Uncharacterized protein LOC136092112</fullName>
    </submittedName>
</protein>
<feature type="domain" description="Double jelly roll-like" evidence="1">
    <location>
        <begin position="92"/>
        <end position="278"/>
    </location>
</feature>
<organism evidence="2 3">
    <name type="scientific">Hydra vulgaris</name>
    <name type="common">Hydra</name>
    <name type="synonym">Hydra attenuata</name>
    <dbReference type="NCBI Taxonomy" id="6087"/>
    <lineage>
        <taxon>Eukaryota</taxon>
        <taxon>Metazoa</taxon>
        <taxon>Cnidaria</taxon>
        <taxon>Hydrozoa</taxon>
        <taxon>Hydroidolina</taxon>
        <taxon>Anthoathecata</taxon>
        <taxon>Aplanulata</taxon>
        <taxon>Hydridae</taxon>
        <taxon>Hydra</taxon>
    </lineage>
</organism>
<keyword evidence="2" id="KW-1185">Reference proteome</keyword>
<dbReference type="Pfam" id="PF21738">
    <property type="entry name" value="DJR-like_dom"/>
    <property type="match status" value="1"/>
</dbReference>
<reference evidence="3" key="1">
    <citation type="submission" date="2025-08" db="UniProtKB">
        <authorList>
            <consortium name="RefSeq"/>
        </authorList>
    </citation>
    <scope>IDENTIFICATION</scope>
</reference>
<name>A0ABM4DMX9_HYDVU</name>
<dbReference type="GeneID" id="136092112"/>
<dbReference type="InterPro" id="IPR049512">
    <property type="entry name" value="DJR-like_dom"/>
</dbReference>
<sequence length="280" mass="31560">MTTSEVFNFTEMPIVDNGMERYEEHEYEPISGTNLNGPGEIRINIEQQDLFTLPSKAYLLFEGQFVKADGTAYANTDSVTLTNNDNTSTAVLTDNQGFAIRQAYIIQKPTTKGTFSFCVPLSHIFGFCDDYDKVIYGLKHTTTLTRQSDNNAIFRLAAVAAGVVNLNEISLFMPNLIPADTEKFKLHGEIEKKVTIPVSFQMRQFDTTTVPQSTSFNWQLCVKTSPENTRYIIVGFQTSRTVDQTANASIFDHCDLKIMYIMLNNNERCPAVDYNLSFPN</sequence>
<gene>
    <name evidence="3" type="primary">LOC136092112</name>
</gene>
<dbReference type="Proteomes" id="UP001652625">
    <property type="component" value="Chromosome 15"/>
</dbReference>
<proteinExistence type="predicted"/>
<evidence type="ECO:0000313" key="2">
    <source>
        <dbReference type="Proteomes" id="UP001652625"/>
    </source>
</evidence>
<evidence type="ECO:0000259" key="1">
    <source>
        <dbReference type="Pfam" id="PF21738"/>
    </source>
</evidence>